<evidence type="ECO:0000313" key="1">
    <source>
        <dbReference type="EMBL" id="MBV7273893.1"/>
    </source>
</evidence>
<proteinExistence type="predicted"/>
<dbReference type="AlphaFoldDB" id="A0A949TWP6"/>
<dbReference type="RefSeq" id="WP_218320967.1">
    <property type="nucleotide sequence ID" value="NZ_JAEEGC010000058.1"/>
</dbReference>
<keyword evidence="2" id="KW-1185">Reference proteome</keyword>
<dbReference type="Proteomes" id="UP000694308">
    <property type="component" value="Unassembled WGS sequence"/>
</dbReference>
<organism evidence="1 2">
    <name type="scientific">Clostridium thailandense</name>
    <dbReference type="NCBI Taxonomy" id="2794346"/>
    <lineage>
        <taxon>Bacteria</taxon>
        <taxon>Bacillati</taxon>
        <taxon>Bacillota</taxon>
        <taxon>Clostridia</taxon>
        <taxon>Eubacteriales</taxon>
        <taxon>Clostridiaceae</taxon>
        <taxon>Clostridium</taxon>
    </lineage>
</organism>
<name>A0A949TWP6_9CLOT</name>
<reference evidence="1" key="1">
    <citation type="submission" date="2020-12" db="EMBL/GenBank/DDBJ databases">
        <title>Clostridium thailandense sp. nov., a novel acetogenic bacterium isolated from peat land soil in Thailand.</title>
        <authorList>
            <person name="Chaikitkaew S."/>
            <person name="Birkeland N.K."/>
        </authorList>
    </citation>
    <scope>NUCLEOTIDE SEQUENCE</scope>
    <source>
        <strain evidence="1">PL3</strain>
    </source>
</reference>
<evidence type="ECO:0000313" key="2">
    <source>
        <dbReference type="Proteomes" id="UP000694308"/>
    </source>
</evidence>
<sequence>MYVRLDDCIWLKLDIFENHYLNQLNSKVHKKYEPIDFQNYMGAMSLEEFAREMSLLNSPNYTT</sequence>
<dbReference type="EMBL" id="JAEEGC010000058">
    <property type="protein sequence ID" value="MBV7273893.1"/>
    <property type="molecule type" value="Genomic_DNA"/>
</dbReference>
<gene>
    <name evidence="1" type="ORF">I6U48_13370</name>
</gene>
<accession>A0A949TWP6</accession>
<comment type="caution">
    <text evidence="1">The sequence shown here is derived from an EMBL/GenBank/DDBJ whole genome shotgun (WGS) entry which is preliminary data.</text>
</comment>
<protein>
    <submittedName>
        <fullName evidence="1">Uncharacterized protein</fullName>
    </submittedName>
</protein>